<dbReference type="GO" id="GO:0008168">
    <property type="term" value="F:methyltransferase activity"/>
    <property type="evidence" value="ECO:0007669"/>
    <property type="project" value="UniProtKB-KW"/>
</dbReference>
<organism evidence="2 3">
    <name type="scientific">Thermobacillus xylanilyticus</name>
    <dbReference type="NCBI Taxonomy" id="76633"/>
    <lineage>
        <taxon>Bacteria</taxon>
        <taxon>Bacillati</taxon>
        <taxon>Bacillota</taxon>
        <taxon>Bacilli</taxon>
        <taxon>Bacillales</taxon>
        <taxon>Paenibacillaceae</taxon>
        <taxon>Thermobacillus</taxon>
    </lineage>
</organism>
<evidence type="ECO:0000313" key="2">
    <source>
        <dbReference type="EMBL" id="CAG5079250.1"/>
    </source>
</evidence>
<dbReference type="SUPFAM" id="SSF53335">
    <property type="entry name" value="S-adenosyl-L-methionine-dependent methyltransferases"/>
    <property type="match status" value="1"/>
</dbReference>
<proteinExistence type="predicted"/>
<protein>
    <submittedName>
        <fullName evidence="2">RNA 2 -O-ribose methyltransferase Ribosomal RNA large subunit methyltransferase M</fullName>
        <ecNumber evidence="2">2.1.1.-</ecNumber>
    </submittedName>
</protein>
<dbReference type="PANTHER" id="PTHR37524">
    <property type="entry name" value="RIBOSOMAL RNA LARGE SUBUNIT METHYLTRANSFERASE M"/>
    <property type="match status" value="1"/>
</dbReference>
<name>A0ABN7RM63_THEXY</name>
<dbReference type="Proteomes" id="UP000681526">
    <property type="component" value="Unassembled WGS sequence"/>
</dbReference>
<evidence type="ECO:0000259" key="1">
    <source>
        <dbReference type="Pfam" id="PF01728"/>
    </source>
</evidence>
<dbReference type="EC" id="2.1.1.-" evidence="2"/>
<feature type="domain" description="Ribosomal RNA methyltransferase FtsJ" evidence="1">
    <location>
        <begin position="180"/>
        <end position="268"/>
    </location>
</feature>
<dbReference type="InterPro" id="IPR029063">
    <property type="entry name" value="SAM-dependent_MTases_sf"/>
</dbReference>
<keyword evidence="2" id="KW-0489">Methyltransferase</keyword>
<accession>A0ABN7RM63</accession>
<gene>
    <name evidence="2" type="primary">txxe3903-ygdE</name>
    <name evidence="2" type="ORF">TXXE_02935</name>
</gene>
<dbReference type="GO" id="GO:0032259">
    <property type="term" value="P:methylation"/>
    <property type="evidence" value="ECO:0007669"/>
    <property type="project" value="UniProtKB-KW"/>
</dbReference>
<dbReference type="PANTHER" id="PTHR37524:SF2">
    <property type="entry name" value="RIBOSOMAL RNA METHYLTRANSFERASE FTSJ DOMAIN-CONTAINING PROTEIN"/>
    <property type="match status" value="1"/>
</dbReference>
<dbReference type="Gene3D" id="3.40.50.150">
    <property type="entry name" value="Vaccinia Virus protein VP39"/>
    <property type="match status" value="1"/>
</dbReference>
<dbReference type="EMBL" id="CAJRAY010000017">
    <property type="protein sequence ID" value="CAG5079250.1"/>
    <property type="molecule type" value="Genomic_DNA"/>
</dbReference>
<reference evidence="2 3" key="1">
    <citation type="submission" date="2021-04" db="EMBL/GenBank/DDBJ databases">
        <authorList>
            <person name="Rakotoarivonina H."/>
        </authorList>
    </citation>
    <scope>NUCLEOTIDE SEQUENCE [LARGE SCALE GENOMIC DNA]</scope>
    <source>
        <strain evidence="2 3">XE</strain>
    </source>
</reference>
<dbReference type="Pfam" id="PF01728">
    <property type="entry name" value="FtsJ"/>
    <property type="match status" value="1"/>
</dbReference>
<evidence type="ECO:0000313" key="3">
    <source>
        <dbReference type="Proteomes" id="UP000681526"/>
    </source>
</evidence>
<keyword evidence="3" id="KW-1185">Reference proteome</keyword>
<dbReference type="RefSeq" id="WP_213483403.1">
    <property type="nucleotide sequence ID" value="NZ_CAJRAY010000017.1"/>
</dbReference>
<comment type="caution">
    <text evidence="2">The sequence shown here is derived from an EMBL/GenBank/DDBJ whole genome shotgun (WGS) entry which is preliminary data.</text>
</comment>
<dbReference type="CDD" id="cd02440">
    <property type="entry name" value="AdoMet_MTases"/>
    <property type="match status" value="1"/>
</dbReference>
<sequence>MTRFICTANHGFAPYAMEELRRLLGQASFRMVVPGEVFELSAENGRDEILAQIRQAEPIFLRHIQPVDFARPIAGGPGDLAALADIVRGTPDRFAGKRTAVHIRRKEGSPFAYPAAEAKAAADAALREAGAEPAQQSPDLILSVFATDSELLIGWGTADEMLSDWPGGAIRFRREDGQISRAKFKLLEAERTFGLRLDAHERALDIGAAPGGWTSLLLERGLDVTAIDPADLHPSLVGHPRVTWLKRNAGEVSFPPGTFDLLVCDMSWDPATMAKLVLRLSPSLKSGAEAVVTVKLLHRKPMQTIRNVTEQLAQAFDIRRAKQLFHNRDEITLYLIYRGA</sequence>
<keyword evidence="2" id="KW-0808">Transferase</keyword>
<dbReference type="InterPro" id="IPR002877">
    <property type="entry name" value="RNA_MeTrfase_FtsJ_dom"/>
</dbReference>